<reference evidence="1 2" key="1">
    <citation type="submission" date="2021-04" db="EMBL/GenBank/DDBJ databases">
        <authorList>
            <person name="Tang X."/>
            <person name="Zhou X."/>
            <person name="Chen X."/>
            <person name="Cernava T."/>
            <person name="Zhang C."/>
        </authorList>
    </citation>
    <scope>NUCLEOTIDE SEQUENCE [LARGE SCALE GENOMIC DNA]</scope>
    <source>
        <strain evidence="1 2">BH-SS-21</strain>
        <plasmid evidence="1">p1</plasmid>
    </source>
</reference>
<accession>A0A941BJ91</accession>
<dbReference type="Proteomes" id="UP000677413">
    <property type="component" value="Unassembled WGS sequence"/>
</dbReference>
<comment type="caution">
    <text evidence="1">The sequence shown here is derived from an EMBL/GenBank/DDBJ whole genome shotgun (WGS) entry which is preliminary data.</text>
</comment>
<dbReference type="RefSeq" id="WP_210894740.1">
    <property type="nucleotide sequence ID" value="NZ_JAGPYQ010000004.1"/>
</dbReference>
<keyword evidence="2" id="KW-1185">Reference proteome</keyword>
<gene>
    <name evidence="1" type="ORF">J8N05_47120</name>
</gene>
<dbReference type="EMBL" id="JAGPYQ010000004">
    <property type="protein sequence ID" value="MBQ0855734.1"/>
    <property type="molecule type" value="Genomic_DNA"/>
</dbReference>
<keyword evidence="1" id="KW-0614">Plasmid</keyword>
<geneLocation type="plasmid" evidence="1">
    <name>p1</name>
</geneLocation>
<dbReference type="AlphaFoldDB" id="A0A941BJ91"/>
<evidence type="ECO:0000313" key="1">
    <source>
        <dbReference type="EMBL" id="MBQ0855734.1"/>
    </source>
</evidence>
<protein>
    <submittedName>
        <fullName evidence="1">Uncharacterized protein</fullName>
    </submittedName>
</protein>
<organism evidence="1 2">
    <name type="scientific">Streptomyces liliiviolaceus</name>
    <dbReference type="NCBI Taxonomy" id="2823109"/>
    <lineage>
        <taxon>Bacteria</taxon>
        <taxon>Bacillati</taxon>
        <taxon>Actinomycetota</taxon>
        <taxon>Actinomycetes</taxon>
        <taxon>Kitasatosporales</taxon>
        <taxon>Streptomycetaceae</taxon>
        <taxon>Streptomyces</taxon>
    </lineage>
</organism>
<sequence>MAQRASEPDTDTARAERYAARTAMTSALSSVRLSGAPARLSELAVALVAASVAVGDAPSLDHGAVQEAGDSARAAHQALETAAASHLR</sequence>
<evidence type="ECO:0000313" key="2">
    <source>
        <dbReference type="Proteomes" id="UP000677413"/>
    </source>
</evidence>
<proteinExistence type="predicted"/>
<name>A0A941BJ91_9ACTN</name>